<dbReference type="STRING" id="70667.A0A183SW34"/>
<accession>A0A183SW34</accession>
<reference evidence="5 6" key="2">
    <citation type="submission" date="2018-11" db="EMBL/GenBank/DDBJ databases">
        <authorList>
            <consortium name="Pathogen Informatics"/>
        </authorList>
    </citation>
    <scope>NUCLEOTIDE SEQUENCE [LARGE SCALE GENOMIC DNA]</scope>
    <source>
        <strain evidence="5 6">NST_G2</strain>
    </source>
</reference>
<evidence type="ECO:0000256" key="4">
    <source>
        <dbReference type="SAM" id="MobiDB-lite"/>
    </source>
</evidence>
<keyword evidence="1" id="KW-0489">Methyltransferase</keyword>
<dbReference type="InterPro" id="IPR007681">
    <property type="entry name" value="Mog1"/>
</dbReference>
<dbReference type="WBParaSite" id="SSLN_0000876501-mRNA-1">
    <property type="protein sequence ID" value="SSLN_0000876501-mRNA-1"/>
    <property type="gene ID" value="SSLN_0000876501"/>
</dbReference>
<dbReference type="InterPro" id="IPR046341">
    <property type="entry name" value="SET_dom_sf"/>
</dbReference>
<name>A0A183SW34_SCHSO</name>
<dbReference type="AlphaFoldDB" id="A0A183SW34"/>
<dbReference type="SUPFAM" id="SSF82199">
    <property type="entry name" value="SET domain"/>
    <property type="match status" value="1"/>
</dbReference>
<dbReference type="Gene3D" id="3.90.1410.10">
    <property type="entry name" value="set domain protein methyltransferase, domain 1"/>
    <property type="match status" value="1"/>
</dbReference>
<dbReference type="OrthoDB" id="441812at2759"/>
<dbReference type="Proteomes" id="UP000275846">
    <property type="component" value="Unassembled WGS sequence"/>
</dbReference>
<reference evidence="7" key="1">
    <citation type="submission" date="2016-06" db="UniProtKB">
        <authorList>
            <consortium name="WormBaseParasite"/>
        </authorList>
    </citation>
    <scope>IDENTIFICATION</scope>
</reference>
<dbReference type="Gene3D" id="3.40.1000.10">
    <property type="entry name" value="Mog1/PsbP, alpha/beta/alpha sandwich"/>
    <property type="match status" value="1"/>
</dbReference>
<keyword evidence="6" id="KW-1185">Reference proteome</keyword>
<evidence type="ECO:0000313" key="6">
    <source>
        <dbReference type="Proteomes" id="UP000275846"/>
    </source>
</evidence>
<protein>
    <submittedName>
        <fullName evidence="7">Rubis-subs-bind domain-containing protein</fullName>
    </submittedName>
</protein>
<evidence type="ECO:0000313" key="5">
    <source>
        <dbReference type="EMBL" id="VDL94817.1"/>
    </source>
</evidence>
<evidence type="ECO:0000313" key="7">
    <source>
        <dbReference type="WBParaSite" id="SSLN_0000876501-mRNA-1"/>
    </source>
</evidence>
<dbReference type="GO" id="GO:0032259">
    <property type="term" value="P:methylation"/>
    <property type="evidence" value="ECO:0007669"/>
    <property type="project" value="UniProtKB-KW"/>
</dbReference>
<dbReference type="GO" id="GO:0016279">
    <property type="term" value="F:protein-lysine N-methyltransferase activity"/>
    <property type="evidence" value="ECO:0007669"/>
    <property type="project" value="TreeGrafter"/>
</dbReference>
<evidence type="ECO:0000256" key="1">
    <source>
        <dbReference type="ARBA" id="ARBA00022603"/>
    </source>
</evidence>
<dbReference type="InterPro" id="IPR016123">
    <property type="entry name" value="Mog1/PsbP_a/b/a-sand"/>
</dbReference>
<dbReference type="SUPFAM" id="SSF55724">
    <property type="entry name" value="Mog1p/PsbP-like"/>
    <property type="match status" value="1"/>
</dbReference>
<keyword evidence="3" id="KW-0949">S-adenosyl-L-methionine</keyword>
<dbReference type="Pfam" id="PF04603">
    <property type="entry name" value="Mog1"/>
    <property type="match status" value="1"/>
</dbReference>
<feature type="region of interest" description="Disordered" evidence="4">
    <location>
        <begin position="154"/>
        <end position="175"/>
    </location>
</feature>
<dbReference type="InterPro" id="IPR036464">
    <property type="entry name" value="Rubisco_LSMT_subst-bd_sf"/>
</dbReference>
<organism evidence="7">
    <name type="scientific">Schistocephalus solidus</name>
    <name type="common">Tapeworm</name>
    <dbReference type="NCBI Taxonomy" id="70667"/>
    <lineage>
        <taxon>Eukaryota</taxon>
        <taxon>Metazoa</taxon>
        <taxon>Spiralia</taxon>
        <taxon>Lophotrochozoa</taxon>
        <taxon>Platyhelminthes</taxon>
        <taxon>Cestoda</taxon>
        <taxon>Eucestoda</taxon>
        <taxon>Diphyllobothriidea</taxon>
        <taxon>Diphyllobothriidae</taxon>
        <taxon>Schistocephalus</taxon>
    </lineage>
</organism>
<gene>
    <name evidence="5" type="ORF">SSLN_LOCUS8432</name>
</gene>
<keyword evidence="2" id="KW-0808">Transferase</keyword>
<dbReference type="Gene3D" id="3.90.1420.10">
    <property type="entry name" value="Rubisco LSMT, substrate-binding domain"/>
    <property type="match status" value="1"/>
</dbReference>
<evidence type="ECO:0000256" key="3">
    <source>
        <dbReference type="ARBA" id="ARBA00022691"/>
    </source>
</evidence>
<dbReference type="InterPro" id="IPR050600">
    <property type="entry name" value="SETD3_SETD6_MTase"/>
</dbReference>
<dbReference type="PANTHER" id="PTHR13271">
    <property type="entry name" value="UNCHARACTERIZED PUTATIVE METHYLTRANSFERASE"/>
    <property type="match status" value="1"/>
</dbReference>
<dbReference type="PANTHER" id="PTHR13271:SF47">
    <property type="entry name" value="ACTIN-HISTIDINE N-METHYLTRANSFERASE"/>
    <property type="match status" value="1"/>
</dbReference>
<feature type="compositionally biased region" description="Polar residues" evidence="4">
    <location>
        <begin position="154"/>
        <end position="167"/>
    </location>
</feature>
<proteinExistence type="predicted"/>
<dbReference type="EMBL" id="UYSU01034648">
    <property type="protein sequence ID" value="VDL94817.1"/>
    <property type="molecule type" value="Genomic_DNA"/>
</dbReference>
<evidence type="ECO:0000256" key="2">
    <source>
        <dbReference type="ARBA" id="ARBA00022679"/>
    </source>
</evidence>
<sequence>MQTLGVVVLTPDISSIPNAFFSSSSWAVSVVMSRNNRVPDPDCPEKEILCLIPLWDMINHRAGRVTTDVKIETKTIEFSAMEACPLSSEIFMDYGCRTSAEFLLYCGFVPPFNPHHRTPLILKLKPEPRLGDCEAVIRPTIAIVNRLSHQPVLSTSPPNENIVQQRPASRPRVHPRDLFPRRKAEEGVDQQETVFRTRAQKKEAVIVTATETVGTQHSLPGSVVPNQSQLKLIALPFRRWDLLTSRAAIYSVHPPTDGGLWKCLLEISPLVSSSDVTIPSPELACFARVFVMNEDDLRQYAEEVENDFISASKRLLSTEFEHTRVDTGALTFLETRIDLLIKKYTSNLAKTTGKVVTTGSGDGNANFLRSQCRLLCEQDIALLRAYRDALLATRKRQHHRSAPKETGGAAMLETRTLFGGAFQIQLPASFKDVSTFRQVPDNQEVFVNDDNEESVSIDILDSVTATSPGEAAR</sequence>